<evidence type="ECO:0000259" key="13">
    <source>
        <dbReference type="SMART" id="SM00955"/>
    </source>
</evidence>
<dbReference type="SUPFAM" id="SSF50249">
    <property type="entry name" value="Nucleic acid-binding proteins"/>
    <property type="match status" value="4"/>
</dbReference>
<evidence type="ECO:0000259" key="12">
    <source>
        <dbReference type="SMART" id="SM00670"/>
    </source>
</evidence>
<dbReference type="PANTHER" id="PTHR23355">
    <property type="entry name" value="RIBONUCLEASE"/>
    <property type="match status" value="1"/>
</dbReference>
<dbReference type="InterPro" id="IPR012340">
    <property type="entry name" value="NA-bd_OB-fold"/>
</dbReference>
<name>A0ABQ8YZ49_9EUKA</name>
<evidence type="ECO:0000256" key="11">
    <source>
        <dbReference type="SAM" id="MobiDB-lite"/>
    </source>
</evidence>
<protein>
    <submittedName>
        <fullName evidence="14">Exosome complex exonuclease rrp44</fullName>
    </submittedName>
</protein>
<keyword evidence="6" id="KW-0271">Exosome</keyword>
<dbReference type="InterPro" id="IPR001900">
    <property type="entry name" value="RNase_II/R"/>
</dbReference>
<comment type="similarity">
    <text evidence="2 10">Belongs to the RNR ribonuclease family.</text>
</comment>
<dbReference type="Gene3D" id="2.40.50.140">
    <property type="entry name" value="Nucleic acid-binding proteins"/>
    <property type="match status" value="1"/>
</dbReference>
<evidence type="ECO:0000256" key="9">
    <source>
        <dbReference type="ARBA" id="ARBA00023242"/>
    </source>
</evidence>
<dbReference type="Pfam" id="PF13638">
    <property type="entry name" value="PIN_4"/>
    <property type="match status" value="1"/>
</dbReference>
<dbReference type="SUPFAM" id="SSF88723">
    <property type="entry name" value="PIN domain-like"/>
    <property type="match status" value="1"/>
</dbReference>
<keyword evidence="15" id="KW-1185">Reference proteome</keyword>
<dbReference type="EMBL" id="JAOAOG010000090">
    <property type="protein sequence ID" value="KAJ6249893.1"/>
    <property type="molecule type" value="Genomic_DNA"/>
</dbReference>
<evidence type="ECO:0000256" key="6">
    <source>
        <dbReference type="ARBA" id="ARBA00022835"/>
    </source>
</evidence>
<dbReference type="Gene3D" id="3.40.50.1010">
    <property type="entry name" value="5'-nuclease"/>
    <property type="match status" value="1"/>
</dbReference>
<dbReference type="GO" id="GO:0004527">
    <property type="term" value="F:exonuclease activity"/>
    <property type="evidence" value="ECO:0007669"/>
    <property type="project" value="UniProtKB-KW"/>
</dbReference>
<dbReference type="InterPro" id="IPR050180">
    <property type="entry name" value="RNR_Ribonuclease"/>
</dbReference>
<accession>A0ABQ8YZ49</accession>
<feature type="region of interest" description="Disordered" evidence="11">
    <location>
        <begin position="201"/>
        <end position="249"/>
    </location>
</feature>
<comment type="subcellular location">
    <subcellularLocation>
        <location evidence="1">Nucleus</location>
    </subcellularLocation>
</comment>
<evidence type="ECO:0000313" key="14">
    <source>
        <dbReference type="EMBL" id="KAJ6249893.1"/>
    </source>
</evidence>
<dbReference type="InterPro" id="IPR022966">
    <property type="entry name" value="RNase_II/R_CS"/>
</dbReference>
<feature type="domain" description="RNB" evidence="13">
    <location>
        <begin position="513"/>
        <end position="845"/>
    </location>
</feature>
<proteinExistence type="inferred from homology"/>
<dbReference type="PANTHER" id="PTHR23355:SF35">
    <property type="entry name" value="EXOSOME COMPLEX EXONUCLEASE RRP44"/>
    <property type="match status" value="1"/>
</dbReference>
<gene>
    <name evidence="14" type="ORF">M0813_16574</name>
</gene>
<dbReference type="Gene3D" id="2.40.50.700">
    <property type="match status" value="1"/>
</dbReference>
<evidence type="ECO:0000256" key="2">
    <source>
        <dbReference type="ARBA" id="ARBA00005785"/>
    </source>
</evidence>
<dbReference type="InterPro" id="IPR002716">
    <property type="entry name" value="PIN_dom"/>
</dbReference>
<dbReference type="CDD" id="cd09862">
    <property type="entry name" value="PIN_Rrp44-like"/>
    <property type="match status" value="1"/>
</dbReference>
<sequence length="996" mass="114492">MKTKSFIKRTKKGDVLRIVREHYLRNDIGAGTELLEETNVYRPEYTPLTAKAAHYLVLDTNIVLHQIDALEQSKLTNVIILSTVLDEVRGNSMKTYKRIRKLCSAQERHFYVFSNEHHRDTYVERLKGESVNDRNDRAIMVATQWYHNRLKNKMKVILITNDKELIARSKKNNLNVQTIFQYAKTLKNQPEFVDLLYHPQDESSEDEDEDENNKQKPKNKKTNEIKMKDNTNQSKKKAKTKPKPKKTTIYPSHYSEMKLREGISNNTLLQGVIHFNRNNFLEAHVTVEGQVKDILIKGRQRLNRTIDGDHVVVKLLSKKKWTTQSNQIIEEGGGEIETIDELNKIISKMDQNDKNNKTVVKKSQKAKGGNNKKQGFSIRPTGKVVGILKRKLRPYGGSIEIDEFTKKNGGRNENILFVPMDRKVPKIRIKTRQVDRLVGKRIVVVFDHWDQNSYYPNGHYVKTLGDIGDKEIESELILIENQVRYSPFCKEVLDCLPLKQEKWQIPPEEIKKRKDLREYNIFSIDPPGCKDIDDALHVIPLQNGNYEVGVHIADVTYFVKEGTAVDIEASERCTTVYLVDRRIDMLPPLLGENLCSLHEKVERLAFSCIWELTPQSEIVNTWYGRTVIKSKAALSYGQAQFRKDNLKMNDQISKDIRNLNMLAKNLRAKRVQDGALQLASPEVHFSLDSETQEPLDVEIYKIKEVNHLVEEFMLLANISVAKKIQATFPSSAMLRRHPSPRDGAFDNLLACLANVNCSLNIESSKALADSLDKCHLKSNPYFNTLVRILTTRCMTQAVYFSSGTVEYSDYWHYGLASPIYTHFTSPIRRYADVVVHRMLAASIGISSISKRLSNKYEVEKIAKVINHCHRMAQSASRDSISLHSLIFFKEKLMDEDGYVINVKKNAFIVLVPHYGVEGIIYVSGKDGKSKVPNYNFHFNEKKQMLISNKLTIKVFDKVKVRVESTKTVEHGGNIKIILSLLKPLRIISEYSHSFNK</sequence>
<dbReference type="SMART" id="SM00670">
    <property type="entry name" value="PINc"/>
    <property type="match status" value="1"/>
</dbReference>
<evidence type="ECO:0000256" key="8">
    <source>
        <dbReference type="ARBA" id="ARBA00022884"/>
    </source>
</evidence>
<comment type="caution">
    <text evidence="14">The sequence shown here is derived from an EMBL/GenBank/DDBJ whole genome shotgun (WGS) entry which is preliminary data.</text>
</comment>
<keyword evidence="4" id="KW-0540">Nuclease</keyword>
<dbReference type="Pfam" id="PF17849">
    <property type="entry name" value="OB_Dis3"/>
    <property type="match status" value="1"/>
</dbReference>
<dbReference type="PROSITE" id="PS01175">
    <property type="entry name" value="RIBONUCLEASE_II"/>
    <property type="match status" value="1"/>
</dbReference>
<evidence type="ECO:0000256" key="7">
    <source>
        <dbReference type="ARBA" id="ARBA00022839"/>
    </source>
</evidence>
<evidence type="ECO:0000256" key="3">
    <source>
        <dbReference type="ARBA" id="ARBA00022552"/>
    </source>
</evidence>
<organism evidence="14 15">
    <name type="scientific">Anaeramoeba flamelloides</name>
    <dbReference type="NCBI Taxonomy" id="1746091"/>
    <lineage>
        <taxon>Eukaryota</taxon>
        <taxon>Metamonada</taxon>
        <taxon>Anaeramoebidae</taxon>
        <taxon>Anaeramoeba</taxon>
    </lineage>
</organism>
<dbReference type="SMART" id="SM00955">
    <property type="entry name" value="RNB"/>
    <property type="match status" value="1"/>
</dbReference>
<dbReference type="InterPro" id="IPR041505">
    <property type="entry name" value="Dis3_CSD2"/>
</dbReference>
<feature type="compositionally biased region" description="Acidic residues" evidence="11">
    <location>
        <begin position="202"/>
        <end position="211"/>
    </location>
</feature>
<reference evidence="14" key="1">
    <citation type="submission" date="2022-08" db="EMBL/GenBank/DDBJ databases">
        <title>Novel sulfate-reducing endosymbionts in the free-living metamonad Anaeramoeba.</title>
        <authorList>
            <person name="Jerlstrom-Hultqvist J."/>
            <person name="Cepicka I."/>
            <person name="Gallot-Lavallee L."/>
            <person name="Salas-Leiva D."/>
            <person name="Curtis B.A."/>
            <person name="Zahonova K."/>
            <person name="Pipaliya S."/>
            <person name="Dacks J."/>
            <person name="Roger A.J."/>
        </authorList>
    </citation>
    <scope>NUCLEOTIDE SEQUENCE</scope>
    <source>
        <strain evidence="14">Schooner1</strain>
    </source>
</reference>
<keyword evidence="7 14" id="KW-0269">Exonuclease</keyword>
<dbReference type="Pfam" id="PF00773">
    <property type="entry name" value="RNB"/>
    <property type="match status" value="1"/>
</dbReference>
<keyword evidence="3" id="KW-0698">rRNA processing</keyword>
<dbReference type="InterPro" id="IPR033770">
    <property type="entry name" value="RRP44_S1"/>
</dbReference>
<dbReference type="Pfam" id="PF17216">
    <property type="entry name" value="Rrp44_CSD1"/>
    <property type="match status" value="1"/>
</dbReference>
<evidence type="ECO:0000313" key="15">
    <source>
        <dbReference type="Proteomes" id="UP001150062"/>
    </source>
</evidence>
<keyword evidence="9" id="KW-0539">Nucleus</keyword>
<feature type="compositionally biased region" description="Low complexity" evidence="11">
    <location>
        <begin position="366"/>
        <end position="375"/>
    </location>
</feature>
<dbReference type="Proteomes" id="UP001150062">
    <property type="component" value="Unassembled WGS sequence"/>
</dbReference>
<keyword evidence="8" id="KW-0694">RNA-binding</keyword>
<feature type="region of interest" description="Disordered" evidence="11">
    <location>
        <begin position="356"/>
        <end position="375"/>
    </location>
</feature>
<feature type="compositionally biased region" description="Basic residues" evidence="11">
    <location>
        <begin position="234"/>
        <end position="246"/>
    </location>
</feature>
<evidence type="ECO:0000256" key="10">
    <source>
        <dbReference type="RuleBase" id="RU003901"/>
    </source>
</evidence>
<dbReference type="InterPro" id="IPR029060">
    <property type="entry name" value="PIN-like_dom_sf"/>
</dbReference>
<evidence type="ECO:0000256" key="4">
    <source>
        <dbReference type="ARBA" id="ARBA00022722"/>
    </source>
</evidence>
<feature type="domain" description="PIN" evidence="12">
    <location>
        <begin position="54"/>
        <end position="167"/>
    </location>
</feature>
<evidence type="ECO:0000256" key="1">
    <source>
        <dbReference type="ARBA" id="ARBA00004123"/>
    </source>
</evidence>
<dbReference type="Gene3D" id="2.40.50.690">
    <property type="match status" value="1"/>
</dbReference>
<keyword evidence="5" id="KW-0378">Hydrolase</keyword>
<dbReference type="Pfam" id="PF17215">
    <property type="entry name" value="Rrp44_S1"/>
    <property type="match status" value="1"/>
</dbReference>
<evidence type="ECO:0000256" key="5">
    <source>
        <dbReference type="ARBA" id="ARBA00022801"/>
    </source>
</evidence>
<dbReference type="InterPro" id="IPR033771">
    <property type="entry name" value="Rrp44_CSD1"/>
</dbReference>